<dbReference type="EC" id="2.3.1.225" evidence="7"/>
<feature type="transmembrane region" description="Helical" evidence="7">
    <location>
        <begin position="59"/>
        <end position="82"/>
    </location>
</feature>
<dbReference type="AlphaFoldDB" id="A0A4Z1SXY6"/>
<dbReference type="Proteomes" id="UP000315496">
    <property type="component" value="Chromosome 1"/>
</dbReference>
<comment type="catalytic activity">
    <reaction evidence="7">
        <text>L-cysteinyl-[protein] + hexadecanoyl-CoA = S-hexadecanoyl-L-cysteinyl-[protein] + CoA</text>
        <dbReference type="Rhea" id="RHEA:36683"/>
        <dbReference type="Rhea" id="RHEA-COMP:10131"/>
        <dbReference type="Rhea" id="RHEA-COMP:11032"/>
        <dbReference type="ChEBI" id="CHEBI:29950"/>
        <dbReference type="ChEBI" id="CHEBI:57287"/>
        <dbReference type="ChEBI" id="CHEBI:57379"/>
        <dbReference type="ChEBI" id="CHEBI:74151"/>
        <dbReference type="EC" id="2.3.1.225"/>
    </reaction>
</comment>
<comment type="domain">
    <text evidence="7">The DHHC domain is required for palmitoyltransferase activity.</text>
</comment>
<feature type="region of interest" description="Disordered" evidence="8">
    <location>
        <begin position="318"/>
        <end position="404"/>
    </location>
</feature>
<keyword evidence="2 7" id="KW-0808">Transferase</keyword>
<comment type="similarity">
    <text evidence="7">Belongs to the DHHC palmitoyltransferase family.</text>
</comment>
<gene>
    <name evidence="10" type="ORF">GMRT_12288</name>
</gene>
<proteinExistence type="inferred from homology"/>
<name>A0A4Z1SXY6_GIAMU</name>
<keyword evidence="6 7" id="KW-0012">Acyltransferase</keyword>
<keyword evidence="11" id="KW-1185">Reference proteome</keyword>
<feature type="transmembrane region" description="Helical" evidence="7">
    <location>
        <begin position="173"/>
        <end position="193"/>
    </location>
</feature>
<dbReference type="EMBL" id="VDLU01000001">
    <property type="protein sequence ID" value="TNJ30556.1"/>
    <property type="molecule type" value="Genomic_DNA"/>
</dbReference>
<accession>A0A4Z1SXY6</accession>
<keyword evidence="4 7" id="KW-1133">Transmembrane helix</keyword>
<feature type="domain" description="Palmitoyltransferase DHHC" evidence="9">
    <location>
        <begin position="95"/>
        <end position="212"/>
    </location>
</feature>
<sequence length="428" mass="48171">MPTCLDRFFCTTACKRCARNQTVAAQKFVAHFIVILLLGANLMGVVEILIVWRNTIATAVVATILTYILIVLLVHFELAAWLDPGSVPTNYNGIRRKCLLCDHAKPIRTHHCQVCKRCILKYDHHCPWIGNCVGLNNYGHFWSFLLWAIIAQLLCVVFNAVCTGLFFTRIRAYLPIVSATIGLIAVIGVITLFQMHVTIIRRNLTTIEYYSRKETLKEGRQFLNPYDRGSAMRNFREVIPDIWKIFIPVRIWPEVNGLWTFCYEKNVELAINLPPNVYIPASQYRTGEGRPISPWRQGPIEMAPLRTSVRAPALELGGFAGVPKPPTPRSLGPTPNQTRNRYADPPLLSDNNTDEMTPCAQVLFSRPDTGRKDNSVRTPDTIPTPNYSVGSFMSPGNSAGRSSRGSIRSLRVALDNPFDRMVRNTALD</sequence>
<dbReference type="PANTHER" id="PTHR12246">
    <property type="entry name" value="PALMITOYLTRANSFERASE ZDHHC16"/>
    <property type="match status" value="1"/>
</dbReference>
<evidence type="ECO:0000256" key="2">
    <source>
        <dbReference type="ARBA" id="ARBA00022679"/>
    </source>
</evidence>
<feature type="transmembrane region" description="Helical" evidence="7">
    <location>
        <begin position="28"/>
        <end position="52"/>
    </location>
</feature>
<evidence type="ECO:0000256" key="5">
    <source>
        <dbReference type="ARBA" id="ARBA00023136"/>
    </source>
</evidence>
<evidence type="ECO:0000256" key="4">
    <source>
        <dbReference type="ARBA" id="ARBA00022989"/>
    </source>
</evidence>
<feature type="compositionally biased region" description="Low complexity" evidence="8">
    <location>
        <begin position="394"/>
        <end position="404"/>
    </location>
</feature>
<organism evidence="10 11">
    <name type="scientific">Giardia muris</name>
    <dbReference type="NCBI Taxonomy" id="5742"/>
    <lineage>
        <taxon>Eukaryota</taxon>
        <taxon>Metamonada</taxon>
        <taxon>Diplomonadida</taxon>
        <taxon>Hexamitidae</taxon>
        <taxon>Giardiinae</taxon>
        <taxon>Giardia</taxon>
    </lineage>
</organism>
<evidence type="ECO:0000313" key="10">
    <source>
        <dbReference type="EMBL" id="TNJ30556.1"/>
    </source>
</evidence>
<dbReference type="VEuPathDB" id="GiardiaDB:GMRT_12288"/>
<evidence type="ECO:0000313" key="11">
    <source>
        <dbReference type="Proteomes" id="UP000315496"/>
    </source>
</evidence>
<evidence type="ECO:0000256" key="7">
    <source>
        <dbReference type="RuleBase" id="RU079119"/>
    </source>
</evidence>
<evidence type="ECO:0000259" key="9">
    <source>
        <dbReference type="Pfam" id="PF01529"/>
    </source>
</evidence>
<evidence type="ECO:0000256" key="6">
    <source>
        <dbReference type="ARBA" id="ARBA00023315"/>
    </source>
</evidence>
<dbReference type="Pfam" id="PF01529">
    <property type="entry name" value="DHHC"/>
    <property type="match status" value="1"/>
</dbReference>
<evidence type="ECO:0000256" key="3">
    <source>
        <dbReference type="ARBA" id="ARBA00022692"/>
    </source>
</evidence>
<keyword evidence="3 7" id="KW-0812">Transmembrane</keyword>
<comment type="caution">
    <text evidence="10">The sequence shown here is derived from an EMBL/GenBank/DDBJ whole genome shotgun (WGS) entry which is preliminary data.</text>
</comment>
<feature type="transmembrane region" description="Helical" evidence="7">
    <location>
        <begin position="144"/>
        <end position="166"/>
    </location>
</feature>
<feature type="compositionally biased region" description="Polar residues" evidence="8">
    <location>
        <begin position="376"/>
        <end position="391"/>
    </location>
</feature>
<keyword evidence="5 7" id="KW-0472">Membrane</keyword>
<comment type="subcellular location">
    <subcellularLocation>
        <location evidence="1">Membrane</location>
        <topology evidence="1">Multi-pass membrane protein</topology>
    </subcellularLocation>
</comment>
<dbReference type="PROSITE" id="PS50216">
    <property type="entry name" value="DHHC"/>
    <property type="match status" value="1"/>
</dbReference>
<dbReference type="GO" id="GO:0016020">
    <property type="term" value="C:membrane"/>
    <property type="evidence" value="ECO:0007669"/>
    <property type="project" value="UniProtKB-SubCell"/>
</dbReference>
<dbReference type="InterPro" id="IPR001594">
    <property type="entry name" value="Palmitoyltrfase_DHHC"/>
</dbReference>
<dbReference type="OrthoDB" id="9909019at2759"/>
<evidence type="ECO:0000256" key="1">
    <source>
        <dbReference type="ARBA" id="ARBA00004141"/>
    </source>
</evidence>
<reference evidence="10" key="1">
    <citation type="submission" date="2019-05" db="EMBL/GenBank/DDBJ databases">
        <title>The compact genome of Giardia muris reveals important steps in the evolution of intestinal protozoan parasites.</title>
        <authorList>
            <person name="Xu F."/>
            <person name="Jimenez-Gonzalez A."/>
            <person name="Einarsson E."/>
            <person name="Astvaldsson A."/>
            <person name="Peirasmaki D."/>
            <person name="Eckmann L."/>
            <person name="Andersson J.O."/>
            <person name="Svard S.G."/>
            <person name="Jerlstrom-Hultqvist J."/>
        </authorList>
    </citation>
    <scope>NUCLEOTIDE SEQUENCE [LARGE SCALE GENOMIC DNA]</scope>
    <source>
        <strain evidence="10">Roberts-Thomson</strain>
    </source>
</reference>
<dbReference type="GO" id="GO:0019706">
    <property type="term" value="F:protein-cysteine S-palmitoyltransferase activity"/>
    <property type="evidence" value="ECO:0007669"/>
    <property type="project" value="UniProtKB-EC"/>
</dbReference>
<protein>
    <recommendedName>
        <fullName evidence="7">Palmitoyltransferase</fullName>
        <ecNumber evidence="7">2.3.1.225</ecNumber>
    </recommendedName>
</protein>
<dbReference type="InterPro" id="IPR039859">
    <property type="entry name" value="PFA4/ZDH16/20/ERF2-like"/>
</dbReference>
<evidence type="ECO:0000256" key="8">
    <source>
        <dbReference type="SAM" id="MobiDB-lite"/>
    </source>
</evidence>